<evidence type="ECO:0000313" key="2">
    <source>
        <dbReference type="Proteomes" id="UP000228920"/>
    </source>
</evidence>
<sequence>MSSTNVVDQFIIFHEQAQALEQQVTLANVFESFRQIGKSNTVFLAGGNKEAYIARGQQIHRSIGWRERFFPILDPNDFADCLWWVTEDPVYTEAEINRRLMQIALIQSFKPSQPNEVIPIIYAGIFVTSQGEIFPYTCVSKLLFPFSLWPISQTPQGILASLRYQQKAELFPLERSWQAESIKEFLVFLSKSLTNKSEPQKLTLPD</sequence>
<organism evidence="1 2">
    <name type="scientific">candidate division WWE3 bacterium CG_4_10_14_0_2_um_filter_41_14</name>
    <dbReference type="NCBI Taxonomy" id="1975072"/>
    <lineage>
        <taxon>Bacteria</taxon>
        <taxon>Katanobacteria</taxon>
    </lineage>
</organism>
<name>A0A2M7TKP3_UNCKA</name>
<dbReference type="AlphaFoldDB" id="A0A2M7TKP3"/>
<proteinExistence type="predicted"/>
<accession>A0A2M7TKP3</accession>
<evidence type="ECO:0000313" key="1">
    <source>
        <dbReference type="EMBL" id="PIZ47453.1"/>
    </source>
</evidence>
<protein>
    <submittedName>
        <fullName evidence="1">Uncharacterized protein</fullName>
    </submittedName>
</protein>
<dbReference type="Proteomes" id="UP000228920">
    <property type="component" value="Unassembled WGS sequence"/>
</dbReference>
<comment type="caution">
    <text evidence="1">The sequence shown here is derived from an EMBL/GenBank/DDBJ whole genome shotgun (WGS) entry which is preliminary data.</text>
</comment>
<dbReference type="EMBL" id="PFNL01000047">
    <property type="protein sequence ID" value="PIZ47453.1"/>
    <property type="molecule type" value="Genomic_DNA"/>
</dbReference>
<reference evidence="2" key="1">
    <citation type="submission" date="2017-09" db="EMBL/GenBank/DDBJ databases">
        <title>Depth-based differentiation of microbial function through sediment-hosted aquifers and enrichment of novel symbionts in the deep terrestrial subsurface.</title>
        <authorList>
            <person name="Probst A.J."/>
            <person name="Ladd B."/>
            <person name="Jarett J.K."/>
            <person name="Geller-Mcgrath D.E."/>
            <person name="Sieber C.M.K."/>
            <person name="Emerson J.B."/>
            <person name="Anantharaman K."/>
            <person name="Thomas B.C."/>
            <person name="Malmstrom R."/>
            <person name="Stieglmeier M."/>
            <person name="Klingl A."/>
            <person name="Woyke T."/>
            <person name="Ryan C.M."/>
            <person name="Banfield J.F."/>
        </authorList>
    </citation>
    <scope>NUCLEOTIDE SEQUENCE [LARGE SCALE GENOMIC DNA]</scope>
</reference>
<gene>
    <name evidence="1" type="ORF">COY32_01665</name>
</gene>